<sequence length="228" mass="26604">MARMPRVVVPGYPHHVTQRGNRRQKTFFCDDDYRYYIQLLSEAVATSDAEIWAYCLMPNHVHLVMVPGDEDGLRAVLGEAHRHYTRHINFREGWRGHLWQERFHSFVMDEQYLLATVRYVERNPVAARLCRHPIDWPWSSAAAHIAGIDDSLVSVRPMLERIDDWEAYLSVVQETQITHQYIQQHIQQHTRTGRPLGNNQFIAELESLTGKALARKKPGRKPMVNAEK</sequence>
<dbReference type="PANTHER" id="PTHR34322:SF2">
    <property type="entry name" value="TRANSPOSASE IS200-LIKE DOMAIN-CONTAINING PROTEIN"/>
    <property type="match status" value="1"/>
</dbReference>
<reference evidence="2 3" key="1">
    <citation type="submission" date="2019-03" db="EMBL/GenBank/DDBJ databases">
        <title>Genomic Encyclopedia of Type Strains, Phase IV (KMG-IV): sequencing the most valuable type-strain genomes for metagenomic binning, comparative biology and taxonomic classification.</title>
        <authorList>
            <person name="Goeker M."/>
        </authorList>
    </citation>
    <scope>NUCLEOTIDE SEQUENCE [LARGE SCALE GENOMIC DNA]</scope>
    <source>
        <strain evidence="2 3">DSM 16326</strain>
    </source>
</reference>
<dbReference type="InterPro" id="IPR036515">
    <property type="entry name" value="Transposase_17_sf"/>
</dbReference>
<proteinExistence type="predicted"/>
<dbReference type="AlphaFoldDB" id="A0A4R8IF52"/>
<dbReference type="GO" id="GO:0003677">
    <property type="term" value="F:DNA binding"/>
    <property type="evidence" value="ECO:0007669"/>
    <property type="project" value="InterPro"/>
</dbReference>
<protein>
    <submittedName>
        <fullName evidence="2">Putative transposase</fullName>
    </submittedName>
</protein>
<dbReference type="Proteomes" id="UP000294914">
    <property type="component" value="Unassembled WGS sequence"/>
</dbReference>
<dbReference type="Pfam" id="PF01797">
    <property type="entry name" value="Y1_Tnp"/>
    <property type="match status" value="1"/>
</dbReference>
<accession>A0A4R8IF52</accession>
<dbReference type="Gene3D" id="3.30.70.1290">
    <property type="entry name" value="Transposase IS200-like"/>
    <property type="match status" value="1"/>
</dbReference>
<dbReference type="OrthoDB" id="9814067at2"/>
<evidence type="ECO:0000259" key="1">
    <source>
        <dbReference type="SMART" id="SM01321"/>
    </source>
</evidence>
<comment type="caution">
    <text evidence="2">The sequence shown here is derived from an EMBL/GenBank/DDBJ whole genome shotgun (WGS) entry which is preliminary data.</text>
</comment>
<dbReference type="GO" id="GO:0004803">
    <property type="term" value="F:transposase activity"/>
    <property type="evidence" value="ECO:0007669"/>
    <property type="project" value="InterPro"/>
</dbReference>
<evidence type="ECO:0000313" key="3">
    <source>
        <dbReference type="Proteomes" id="UP000294914"/>
    </source>
</evidence>
<feature type="domain" description="Transposase IS200-like" evidence="1">
    <location>
        <begin position="9"/>
        <end position="123"/>
    </location>
</feature>
<dbReference type="EMBL" id="SOQX01000010">
    <property type="protein sequence ID" value="TDX97916.1"/>
    <property type="molecule type" value="Genomic_DNA"/>
</dbReference>
<gene>
    <name evidence="2" type="ORF">EDC23_2719</name>
</gene>
<name>A0A4R8IF52_9GAMM</name>
<dbReference type="SMART" id="SM01321">
    <property type="entry name" value="Y1_Tnp"/>
    <property type="match status" value="1"/>
</dbReference>
<dbReference type="InterPro" id="IPR002686">
    <property type="entry name" value="Transposase_17"/>
</dbReference>
<dbReference type="GO" id="GO:0006313">
    <property type="term" value="P:DNA transposition"/>
    <property type="evidence" value="ECO:0007669"/>
    <property type="project" value="InterPro"/>
</dbReference>
<keyword evidence="3" id="KW-1185">Reference proteome</keyword>
<evidence type="ECO:0000313" key="2">
    <source>
        <dbReference type="EMBL" id="TDX97916.1"/>
    </source>
</evidence>
<dbReference type="PANTHER" id="PTHR34322">
    <property type="entry name" value="TRANSPOSASE, Y1_TNP DOMAIN-CONTAINING"/>
    <property type="match status" value="1"/>
</dbReference>
<dbReference type="SUPFAM" id="SSF143422">
    <property type="entry name" value="Transposase IS200-like"/>
    <property type="match status" value="1"/>
</dbReference>
<dbReference type="RefSeq" id="WP_134085279.1">
    <property type="nucleotide sequence ID" value="NZ_SOQX01000010.1"/>
</dbReference>
<organism evidence="2 3">
    <name type="scientific">Thiohalophilus thiocyanatoxydans</name>
    <dbReference type="NCBI Taxonomy" id="381308"/>
    <lineage>
        <taxon>Bacteria</taxon>
        <taxon>Pseudomonadati</taxon>
        <taxon>Pseudomonadota</taxon>
        <taxon>Gammaproteobacteria</taxon>
        <taxon>Thiohalomonadales</taxon>
        <taxon>Thiohalophilaceae</taxon>
        <taxon>Thiohalophilus</taxon>
    </lineage>
</organism>